<keyword evidence="5 12" id="KW-0658">Purine biosynthesis</keyword>
<proteinExistence type="inferred from homology"/>
<dbReference type="EC" id="3.5.4.9" evidence="12"/>
<dbReference type="GO" id="GO:0004488">
    <property type="term" value="F:methylenetetrahydrofolate dehydrogenase (NADP+) activity"/>
    <property type="evidence" value="ECO:0007669"/>
    <property type="project" value="UniProtKB-UniRule"/>
</dbReference>
<evidence type="ECO:0000256" key="5">
    <source>
        <dbReference type="ARBA" id="ARBA00022755"/>
    </source>
</evidence>
<evidence type="ECO:0000313" key="15">
    <source>
        <dbReference type="EMBL" id="APF19399.1"/>
    </source>
</evidence>
<organism evidence="16 17">
    <name type="scientific">Caldithrix abyssi DSM 13497</name>
    <dbReference type="NCBI Taxonomy" id="880073"/>
    <lineage>
        <taxon>Bacteria</taxon>
        <taxon>Pseudomonadati</taxon>
        <taxon>Calditrichota</taxon>
        <taxon>Calditrichia</taxon>
        <taxon>Calditrichales</taxon>
        <taxon>Calditrichaceae</taxon>
        <taxon>Caldithrix</taxon>
    </lineage>
</organism>
<dbReference type="GO" id="GO:0009086">
    <property type="term" value="P:methionine biosynthetic process"/>
    <property type="evidence" value="ECO:0007669"/>
    <property type="project" value="UniProtKB-KW"/>
</dbReference>
<keyword evidence="8 12" id="KW-0560">Oxidoreductase</keyword>
<feature type="domain" description="Tetrahydrofolate dehydrogenase/cyclohydrolase NAD(P)-binding" evidence="14">
    <location>
        <begin position="140"/>
        <end position="291"/>
    </location>
</feature>
<dbReference type="KEGG" id="caby:Cabys_2651"/>
<evidence type="ECO:0000313" key="16">
    <source>
        <dbReference type="EMBL" id="EHO43296.1"/>
    </source>
</evidence>
<comment type="pathway">
    <text evidence="1 12">One-carbon metabolism; tetrahydrofolate interconversion.</text>
</comment>
<dbReference type="PANTHER" id="PTHR48099">
    <property type="entry name" value="C-1-TETRAHYDROFOLATE SYNTHASE, CYTOPLASMIC-RELATED"/>
    <property type="match status" value="1"/>
</dbReference>
<protein>
    <recommendedName>
        <fullName evidence="12">Bifunctional protein FolD</fullName>
    </recommendedName>
    <domain>
        <recommendedName>
            <fullName evidence="12">Methylenetetrahydrofolate dehydrogenase</fullName>
            <ecNumber evidence="12">1.5.1.5</ecNumber>
        </recommendedName>
    </domain>
    <domain>
        <recommendedName>
            <fullName evidence="12">Methenyltetrahydrofolate cyclohydrolase</fullName>
            <ecNumber evidence="12">3.5.4.9</ecNumber>
        </recommendedName>
    </domain>
</protein>
<keyword evidence="17" id="KW-1185">Reference proteome</keyword>
<dbReference type="PRINTS" id="PR00085">
    <property type="entry name" value="THFDHDRGNASE"/>
</dbReference>
<keyword evidence="7 12" id="KW-0521">NADP</keyword>
<dbReference type="InterPro" id="IPR020630">
    <property type="entry name" value="THF_DH/CycHdrlase_cat_dom"/>
</dbReference>
<evidence type="ECO:0000313" key="17">
    <source>
        <dbReference type="Proteomes" id="UP000004671"/>
    </source>
</evidence>
<evidence type="ECO:0000256" key="3">
    <source>
        <dbReference type="ARBA" id="ARBA00022563"/>
    </source>
</evidence>
<dbReference type="EMBL" id="CM001402">
    <property type="protein sequence ID" value="EHO43296.1"/>
    <property type="molecule type" value="Genomic_DNA"/>
</dbReference>
<dbReference type="SUPFAM" id="SSF51735">
    <property type="entry name" value="NAD(P)-binding Rossmann-fold domains"/>
    <property type="match status" value="1"/>
</dbReference>
<dbReference type="GO" id="GO:0004477">
    <property type="term" value="F:methenyltetrahydrofolate cyclohydrolase activity"/>
    <property type="evidence" value="ECO:0007669"/>
    <property type="project" value="UniProtKB-UniRule"/>
</dbReference>
<name>H1XNQ8_CALAY</name>
<comment type="caution">
    <text evidence="12">Lacks conserved residue(s) required for the propagation of feature annotation.</text>
</comment>
<sequence length="297" mass="32306">MQKDKLLKGKPVADHIYGQVSERLKILKEKGILPRLTVILVGDDPASKVYVSRKEKTCQKLGMDSETLHLPAATSQAELLQLIEKLNADRSTHGILVQLPLPSHIDEHRVLLKIDPDKDVDCFHPRNVGLLVSGKPYVLPCTPAGIVEMLKYYQIQTEGKHAVIIGRSNIVGKPMANLLMQKASAANATVTVVHSRTKNLPEFTRQADILVAAMGRPEFVKADMVKEGAVVIDVGINRKDADNEKGYVLVGDVAFDEVLPKAAGITPVPGGVGPMTIAMLMHNTLTVAARQNQIAID</sequence>
<comment type="similarity">
    <text evidence="12">Belongs to the tetrahydrofolate dehydrogenase/cyclohydrolase family.</text>
</comment>
<keyword evidence="3 12" id="KW-0554">One-carbon metabolism</keyword>
<reference evidence="15 18" key="2">
    <citation type="submission" date="2016-11" db="EMBL/GenBank/DDBJ databases">
        <title>Genomic analysis of Caldithrix abyssi and proposal of a novel bacterial phylum Caldithrichaeota.</title>
        <authorList>
            <person name="Kublanov I."/>
            <person name="Sigalova O."/>
            <person name="Gavrilov S."/>
            <person name="Lebedinsky A."/>
            <person name="Ivanova N."/>
            <person name="Daum C."/>
            <person name="Reddy T."/>
            <person name="Klenk H.P."/>
            <person name="Goker M."/>
            <person name="Reva O."/>
            <person name="Miroshnichenko M."/>
            <person name="Kyprides N."/>
            <person name="Woyke T."/>
            <person name="Gelfand M."/>
        </authorList>
    </citation>
    <scope>NUCLEOTIDE SEQUENCE [LARGE SCALE GENOMIC DNA]</scope>
    <source>
        <strain evidence="15 18">LF13</strain>
    </source>
</reference>
<reference evidence="16 17" key="1">
    <citation type="submission" date="2011-09" db="EMBL/GenBank/DDBJ databases">
        <title>The permanent draft genome of Caldithrix abyssi DSM 13497.</title>
        <authorList>
            <consortium name="US DOE Joint Genome Institute (JGI-PGF)"/>
            <person name="Lucas S."/>
            <person name="Han J."/>
            <person name="Lapidus A."/>
            <person name="Bruce D."/>
            <person name="Goodwin L."/>
            <person name="Pitluck S."/>
            <person name="Peters L."/>
            <person name="Kyrpides N."/>
            <person name="Mavromatis K."/>
            <person name="Ivanova N."/>
            <person name="Mikhailova N."/>
            <person name="Chertkov O."/>
            <person name="Detter J.C."/>
            <person name="Tapia R."/>
            <person name="Han C."/>
            <person name="Land M."/>
            <person name="Hauser L."/>
            <person name="Markowitz V."/>
            <person name="Cheng J.-F."/>
            <person name="Hugenholtz P."/>
            <person name="Woyke T."/>
            <person name="Wu D."/>
            <person name="Spring S."/>
            <person name="Brambilla E."/>
            <person name="Klenk H.-P."/>
            <person name="Eisen J.A."/>
        </authorList>
    </citation>
    <scope>NUCLEOTIDE SEQUENCE [LARGE SCALE GENOMIC DNA]</scope>
    <source>
        <strain evidence="16 17">DSM 13497</strain>
    </source>
</reference>
<dbReference type="InterPro" id="IPR000672">
    <property type="entry name" value="THF_DH/CycHdrlase"/>
</dbReference>
<dbReference type="FunCoup" id="H1XNQ8">
    <property type="interactions" value="494"/>
</dbReference>
<dbReference type="RefSeq" id="WP_006930869.1">
    <property type="nucleotide sequence ID" value="NZ_CM001402.1"/>
</dbReference>
<dbReference type="Pfam" id="PF02882">
    <property type="entry name" value="THF_DHG_CYH_C"/>
    <property type="match status" value="1"/>
</dbReference>
<evidence type="ECO:0000259" key="14">
    <source>
        <dbReference type="Pfam" id="PF02882"/>
    </source>
</evidence>
<evidence type="ECO:0000256" key="8">
    <source>
        <dbReference type="ARBA" id="ARBA00023002"/>
    </source>
</evidence>
<dbReference type="FunFam" id="3.40.50.10860:FF:000005">
    <property type="entry name" value="C-1-tetrahydrofolate synthase, cytoplasmic, putative"/>
    <property type="match status" value="1"/>
</dbReference>
<dbReference type="HOGENOM" id="CLU_034045_2_1_0"/>
<dbReference type="GO" id="GO:0035999">
    <property type="term" value="P:tetrahydrofolate interconversion"/>
    <property type="evidence" value="ECO:0007669"/>
    <property type="project" value="UniProtKB-UniRule"/>
</dbReference>
<evidence type="ECO:0000256" key="10">
    <source>
        <dbReference type="ARBA" id="ARBA00023167"/>
    </source>
</evidence>
<evidence type="ECO:0000256" key="1">
    <source>
        <dbReference type="ARBA" id="ARBA00004777"/>
    </source>
</evidence>
<dbReference type="InterPro" id="IPR020867">
    <property type="entry name" value="THF_DH/CycHdrlase_CS"/>
</dbReference>
<comment type="subunit">
    <text evidence="2 12">Homodimer.</text>
</comment>
<comment type="catalytic activity">
    <reaction evidence="12">
        <text>(6R)-5,10-methylene-5,6,7,8-tetrahydrofolate + NADP(+) = (6R)-5,10-methenyltetrahydrofolate + NADPH</text>
        <dbReference type="Rhea" id="RHEA:22812"/>
        <dbReference type="ChEBI" id="CHEBI:15636"/>
        <dbReference type="ChEBI" id="CHEBI:57455"/>
        <dbReference type="ChEBI" id="CHEBI:57783"/>
        <dbReference type="ChEBI" id="CHEBI:58349"/>
        <dbReference type="EC" id="1.5.1.5"/>
    </reaction>
</comment>
<dbReference type="HAMAP" id="MF_01576">
    <property type="entry name" value="THF_DHG_CYH"/>
    <property type="match status" value="1"/>
</dbReference>
<dbReference type="STRING" id="880073.Cabys_2651"/>
<keyword evidence="11 12" id="KW-0511">Multifunctional enzyme</keyword>
<dbReference type="CDD" id="cd01080">
    <property type="entry name" value="NAD_bind_m-THF_DH_Cyclohyd"/>
    <property type="match status" value="1"/>
</dbReference>
<comment type="catalytic activity">
    <reaction evidence="12">
        <text>(6R)-5,10-methenyltetrahydrofolate + H2O = (6R)-10-formyltetrahydrofolate + H(+)</text>
        <dbReference type="Rhea" id="RHEA:23700"/>
        <dbReference type="ChEBI" id="CHEBI:15377"/>
        <dbReference type="ChEBI" id="CHEBI:15378"/>
        <dbReference type="ChEBI" id="CHEBI:57455"/>
        <dbReference type="ChEBI" id="CHEBI:195366"/>
        <dbReference type="EC" id="3.5.4.9"/>
    </reaction>
</comment>
<feature type="binding site" evidence="12">
    <location>
        <position position="236"/>
    </location>
    <ligand>
        <name>NADP(+)</name>
        <dbReference type="ChEBI" id="CHEBI:58349"/>
    </ligand>
</feature>
<evidence type="ECO:0000313" key="18">
    <source>
        <dbReference type="Proteomes" id="UP000183868"/>
    </source>
</evidence>
<dbReference type="AlphaFoldDB" id="H1XNQ8"/>
<dbReference type="GO" id="GO:0006164">
    <property type="term" value="P:purine nucleotide biosynthetic process"/>
    <property type="evidence" value="ECO:0007669"/>
    <property type="project" value="UniProtKB-KW"/>
</dbReference>
<dbReference type="eggNOG" id="COG0190">
    <property type="taxonomic scope" value="Bacteria"/>
</dbReference>
<dbReference type="EMBL" id="CP018099">
    <property type="protein sequence ID" value="APF19399.1"/>
    <property type="molecule type" value="Genomic_DNA"/>
</dbReference>
<dbReference type="InterPro" id="IPR046346">
    <property type="entry name" value="Aminoacid_DH-like_N_sf"/>
</dbReference>
<keyword evidence="10 12" id="KW-0486">Methionine biosynthesis</keyword>
<evidence type="ECO:0000256" key="12">
    <source>
        <dbReference type="HAMAP-Rule" id="MF_01576"/>
    </source>
</evidence>
<dbReference type="UniPathway" id="UPA00193"/>
<dbReference type="PROSITE" id="PS00766">
    <property type="entry name" value="THF_DHG_CYH_1"/>
    <property type="match status" value="1"/>
</dbReference>
<evidence type="ECO:0000256" key="2">
    <source>
        <dbReference type="ARBA" id="ARBA00011738"/>
    </source>
</evidence>
<dbReference type="GO" id="GO:0000105">
    <property type="term" value="P:L-histidine biosynthetic process"/>
    <property type="evidence" value="ECO:0007669"/>
    <property type="project" value="UniProtKB-KW"/>
</dbReference>
<evidence type="ECO:0000256" key="6">
    <source>
        <dbReference type="ARBA" id="ARBA00022801"/>
    </source>
</evidence>
<dbReference type="PROSITE" id="PS00767">
    <property type="entry name" value="THF_DHG_CYH_2"/>
    <property type="match status" value="1"/>
</dbReference>
<dbReference type="SUPFAM" id="SSF53223">
    <property type="entry name" value="Aminoacid dehydrogenase-like, N-terminal domain"/>
    <property type="match status" value="1"/>
</dbReference>
<dbReference type="PANTHER" id="PTHR48099:SF5">
    <property type="entry name" value="C-1-TETRAHYDROFOLATE SYNTHASE, CYTOPLASMIC"/>
    <property type="match status" value="1"/>
</dbReference>
<dbReference type="PaxDb" id="880073-Calab_3699"/>
<dbReference type="EC" id="1.5.1.5" evidence="12"/>
<dbReference type="Gene3D" id="3.40.50.10860">
    <property type="entry name" value="Leucine Dehydrogenase, chain A, domain 1"/>
    <property type="match status" value="1"/>
</dbReference>
<evidence type="ECO:0000256" key="4">
    <source>
        <dbReference type="ARBA" id="ARBA00022605"/>
    </source>
</evidence>
<evidence type="ECO:0000259" key="13">
    <source>
        <dbReference type="Pfam" id="PF00763"/>
    </source>
</evidence>
<feature type="domain" description="Tetrahydrofolate dehydrogenase/cyclohydrolase catalytic" evidence="13">
    <location>
        <begin position="7"/>
        <end position="121"/>
    </location>
</feature>
<dbReference type="GO" id="GO:0005829">
    <property type="term" value="C:cytosol"/>
    <property type="evidence" value="ECO:0007669"/>
    <property type="project" value="TreeGrafter"/>
</dbReference>
<dbReference type="FunFam" id="3.40.50.720:FF:000189">
    <property type="entry name" value="Bifunctional protein FolD"/>
    <property type="match status" value="1"/>
</dbReference>
<dbReference type="NCBIfam" id="NF010783">
    <property type="entry name" value="PRK14186.1"/>
    <property type="match status" value="1"/>
</dbReference>
<dbReference type="Gene3D" id="3.40.50.720">
    <property type="entry name" value="NAD(P)-binding Rossmann-like Domain"/>
    <property type="match status" value="1"/>
</dbReference>
<dbReference type="InterPro" id="IPR020631">
    <property type="entry name" value="THF_DH/CycHdrlase_NAD-bd_dom"/>
</dbReference>
<gene>
    <name evidence="12 15" type="primary">folD</name>
    <name evidence="15" type="ORF">Cabys_2651</name>
    <name evidence="16" type="ORF">Calab_3699</name>
</gene>
<dbReference type="Pfam" id="PF00763">
    <property type="entry name" value="THF_DHG_CYH"/>
    <property type="match status" value="1"/>
</dbReference>
<dbReference type="InterPro" id="IPR036291">
    <property type="entry name" value="NAD(P)-bd_dom_sf"/>
</dbReference>
<feature type="binding site" evidence="12">
    <location>
        <begin position="166"/>
        <end position="168"/>
    </location>
    <ligand>
        <name>NADP(+)</name>
        <dbReference type="ChEBI" id="CHEBI:58349"/>
    </ligand>
</feature>
<dbReference type="Proteomes" id="UP000004671">
    <property type="component" value="Chromosome"/>
</dbReference>
<evidence type="ECO:0000256" key="9">
    <source>
        <dbReference type="ARBA" id="ARBA00023102"/>
    </source>
</evidence>
<keyword evidence="4 12" id="KW-0028">Amino-acid biosynthesis</keyword>
<evidence type="ECO:0000256" key="11">
    <source>
        <dbReference type="ARBA" id="ARBA00023268"/>
    </source>
</evidence>
<dbReference type="Proteomes" id="UP000183868">
    <property type="component" value="Chromosome"/>
</dbReference>
<accession>H1XNQ8</accession>
<evidence type="ECO:0000256" key="7">
    <source>
        <dbReference type="ARBA" id="ARBA00022857"/>
    </source>
</evidence>
<keyword evidence="9 12" id="KW-0368">Histidine biosynthesis</keyword>
<comment type="function">
    <text evidence="12">Catalyzes the oxidation of 5,10-methylenetetrahydrofolate to 5,10-methenyltetrahydrofolate and then the hydrolysis of 5,10-methenyltetrahydrofolate to 10-formyltetrahydrofolate.</text>
</comment>
<keyword evidence="6 12" id="KW-0378">Hydrolase</keyword>